<comment type="caution">
    <text evidence="1">The sequence shown here is derived from an EMBL/GenBank/DDBJ whole genome shotgun (WGS) entry which is preliminary data.</text>
</comment>
<organism evidence="1 2">
    <name type="scientific">Rhododendron molle</name>
    <name type="common">Chinese azalea</name>
    <name type="synonym">Azalea mollis</name>
    <dbReference type="NCBI Taxonomy" id="49168"/>
    <lineage>
        <taxon>Eukaryota</taxon>
        <taxon>Viridiplantae</taxon>
        <taxon>Streptophyta</taxon>
        <taxon>Embryophyta</taxon>
        <taxon>Tracheophyta</taxon>
        <taxon>Spermatophyta</taxon>
        <taxon>Magnoliopsida</taxon>
        <taxon>eudicotyledons</taxon>
        <taxon>Gunneridae</taxon>
        <taxon>Pentapetalae</taxon>
        <taxon>asterids</taxon>
        <taxon>Ericales</taxon>
        <taxon>Ericaceae</taxon>
        <taxon>Ericoideae</taxon>
        <taxon>Rhodoreae</taxon>
        <taxon>Rhododendron</taxon>
    </lineage>
</organism>
<accession>A0ACC0PSU2</accession>
<evidence type="ECO:0000313" key="2">
    <source>
        <dbReference type="Proteomes" id="UP001062846"/>
    </source>
</evidence>
<keyword evidence="2" id="KW-1185">Reference proteome</keyword>
<gene>
    <name evidence="1" type="ORF">RHMOL_Rhmol02G0180800</name>
</gene>
<name>A0ACC0PSU2_RHOML</name>
<reference evidence="1" key="1">
    <citation type="submission" date="2022-02" db="EMBL/GenBank/DDBJ databases">
        <title>Plant Genome Project.</title>
        <authorList>
            <person name="Zhang R.-G."/>
        </authorList>
    </citation>
    <scope>NUCLEOTIDE SEQUENCE</scope>
    <source>
        <strain evidence="1">AT1</strain>
    </source>
</reference>
<protein>
    <submittedName>
        <fullName evidence="1">Uncharacterized protein</fullName>
    </submittedName>
</protein>
<dbReference type="Proteomes" id="UP001062846">
    <property type="component" value="Chromosome 2"/>
</dbReference>
<sequence length="471" mass="52803">MASAINAKRRKHIGKPRTLYGDPDSYFVREVGNAAYTGQSEPYINPETGELLPGFEVFADDTWSESDDEPARKEFKRKLNQVKIKTDWLGTFDQGSLELLFQEFSQVGFAKEAKEAEVLMLGPDALEDPTALITEAKGGLKNCIFKPRLTCIDDTSEFESVSESELESSELSKSSSESEFVPLGPPRHSFYFEFDALVLGDPLGPYEMNEASSDYLHDVYINCVDPDDEGIDFDGDIPKEICALIEWEDESHAQPLKEEVISLNFKDENDPSMVQVGSTLSPEEHHDFKELLTEYNDIFARPHQDMPVKLISRMDPLKYLFEKPALTGKLARWLLMLAEFDLEYVTRKSVKGRAVAEFLADHPVDGPEDSDFVFLNEEVLTVVDDVWTLYFDGAANQKGYGIGVLLITPDGSHIPLAFKLNFDVTNNQAEYEAYIVGMEAALTLGVEKLEVIGDSNLVVSQANGDWKVLEE</sequence>
<evidence type="ECO:0000313" key="1">
    <source>
        <dbReference type="EMBL" id="KAI8568216.1"/>
    </source>
</evidence>
<proteinExistence type="predicted"/>
<dbReference type="EMBL" id="CM046389">
    <property type="protein sequence ID" value="KAI8568216.1"/>
    <property type="molecule type" value="Genomic_DNA"/>
</dbReference>